<sequence length="60" mass="7017">MMNRQQLFNLMNEAGFSTDWVGYGDVQETLAKYEKFAELIEDKLMTRPAFRSESNADKHL</sequence>
<dbReference type="Proteomes" id="UP000266327">
    <property type="component" value="Unassembled WGS sequence"/>
</dbReference>
<evidence type="ECO:0000313" key="2">
    <source>
        <dbReference type="Proteomes" id="UP000266327"/>
    </source>
</evidence>
<evidence type="ECO:0000313" key="1">
    <source>
        <dbReference type="EMBL" id="RJG02032.1"/>
    </source>
</evidence>
<protein>
    <submittedName>
        <fullName evidence="1">Uncharacterized protein</fullName>
    </submittedName>
</protein>
<proteinExistence type="predicted"/>
<gene>
    <name evidence="1" type="ORF">D3878_10950</name>
</gene>
<reference evidence="2" key="1">
    <citation type="submission" date="2018-09" db="EMBL/GenBank/DDBJ databases">
        <authorList>
            <person name="Zhu H."/>
        </authorList>
    </citation>
    <scope>NUCLEOTIDE SEQUENCE [LARGE SCALE GENOMIC DNA]</scope>
    <source>
        <strain evidence="2">K1S02-23</strain>
    </source>
</reference>
<comment type="caution">
    <text evidence="1">The sequence shown here is derived from an EMBL/GenBank/DDBJ whole genome shotgun (WGS) entry which is preliminary data.</text>
</comment>
<name>A0A3A3G676_9BURK</name>
<dbReference type="EMBL" id="QYUQ01000002">
    <property type="protein sequence ID" value="RJG02032.1"/>
    <property type="molecule type" value="Genomic_DNA"/>
</dbReference>
<organism evidence="1 2">
    <name type="scientific">Noviherbaspirillum sedimenti</name>
    <dbReference type="NCBI Taxonomy" id="2320865"/>
    <lineage>
        <taxon>Bacteria</taxon>
        <taxon>Pseudomonadati</taxon>
        <taxon>Pseudomonadota</taxon>
        <taxon>Betaproteobacteria</taxon>
        <taxon>Burkholderiales</taxon>
        <taxon>Oxalobacteraceae</taxon>
        <taxon>Noviherbaspirillum</taxon>
    </lineage>
</organism>
<dbReference type="RefSeq" id="WP_119785494.1">
    <property type="nucleotide sequence ID" value="NZ_QYUQ01000002.1"/>
</dbReference>
<dbReference type="AlphaFoldDB" id="A0A3A3G676"/>
<keyword evidence="2" id="KW-1185">Reference proteome</keyword>
<accession>A0A3A3G676</accession>